<dbReference type="GO" id="GO:0016787">
    <property type="term" value="F:hydrolase activity"/>
    <property type="evidence" value="ECO:0007669"/>
    <property type="project" value="UniProtKB-KW"/>
</dbReference>
<organism evidence="5 6">
    <name type="scientific">Streptomyces mimosae</name>
    <dbReference type="NCBI Taxonomy" id="2586635"/>
    <lineage>
        <taxon>Bacteria</taxon>
        <taxon>Bacillati</taxon>
        <taxon>Actinomycetota</taxon>
        <taxon>Actinomycetes</taxon>
        <taxon>Kitasatosporales</taxon>
        <taxon>Streptomycetaceae</taxon>
        <taxon>Streptomyces</taxon>
    </lineage>
</organism>
<dbReference type="InterPro" id="IPR008979">
    <property type="entry name" value="Galactose-bd-like_sf"/>
</dbReference>
<dbReference type="PANTHER" id="PTHR43695:SF1">
    <property type="entry name" value="RHAMNOGALACTURONAN ACETYLESTERASE"/>
    <property type="match status" value="1"/>
</dbReference>
<dbReference type="PANTHER" id="PTHR43695">
    <property type="entry name" value="PUTATIVE (AFU_ORTHOLOGUE AFUA_2G17250)-RELATED"/>
    <property type="match status" value="1"/>
</dbReference>
<dbReference type="AlphaFoldDB" id="A0A5N6ACV3"/>
<evidence type="ECO:0000259" key="4">
    <source>
        <dbReference type="Pfam" id="PF13472"/>
    </source>
</evidence>
<dbReference type="SUPFAM" id="SSF52266">
    <property type="entry name" value="SGNH hydrolase"/>
    <property type="match status" value="1"/>
</dbReference>
<feature type="domain" description="SGNH hydrolase-type esterase" evidence="4">
    <location>
        <begin position="129"/>
        <end position="280"/>
    </location>
</feature>
<gene>
    <name evidence="5" type="ORF">FH607_012175</name>
</gene>
<dbReference type="Gene3D" id="2.60.120.430">
    <property type="entry name" value="Galactose-binding lectin"/>
    <property type="match status" value="1"/>
</dbReference>
<feature type="region of interest" description="Disordered" evidence="3">
    <location>
        <begin position="1"/>
        <end position="23"/>
    </location>
</feature>
<accession>A0A5N6ACV3</accession>
<evidence type="ECO:0000313" key="6">
    <source>
        <dbReference type="Proteomes" id="UP000314251"/>
    </source>
</evidence>
<sequence>MFVGLVGTPARAEGRPGGTPPGTCTGEAPVLCHYDVAPGSYRVTVTLGGDEAGSTSVQAETRRTVLGETPTGPGEVVRRSFTVDVRTPEGEPTGPDGSPGLDLRVGGDNPRLLDLRVTPASRTRQILLVGDSTVCDQASDPYSGWGQQLPQFLRQQVVVANYAASGEGTGSVLAKPELFDAVEARVRPGDLVLVQLGHNDKSTPAEEFRANLATMVERVTARGGEPVLVTPIVRRRFQSDGALDPVALHVMGGGDLPAAMRSLADDLDVPLIDLTDLTRQLVEDLGTEESKDLYLTNVNGDNTHTSVHGATVYARLVLDQLRDQRLISARATR</sequence>
<comment type="similarity">
    <text evidence="1">Belongs to the 'GDSL' lipolytic enzyme family.</text>
</comment>
<comment type="caution">
    <text evidence="5">The sequence shown here is derived from an EMBL/GenBank/DDBJ whole genome shotgun (WGS) entry which is preliminary data.</text>
</comment>
<dbReference type="EMBL" id="VDLY02000007">
    <property type="protein sequence ID" value="KAB8165893.1"/>
    <property type="molecule type" value="Genomic_DNA"/>
</dbReference>
<evidence type="ECO:0000313" key="5">
    <source>
        <dbReference type="EMBL" id="KAB8165893.1"/>
    </source>
</evidence>
<dbReference type="InterPro" id="IPR037459">
    <property type="entry name" value="RhgT-like"/>
</dbReference>
<dbReference type="InterPro" id="IPR013830">
    <property type="entry name" value="SGNH_hydro"/>
</dbReference>
<dbReference type="Gene3D" id="3.40.50.1110">
    <property type="entry name" value="SGNH hydrolase"/>
    <property type="match status" value="1"/>
</dbReference>
<proteinExistence type="inferred from homology"/>
<dbReference type="InterPro" id="IPR036514">
    <property type="entry name" value="SGNH_hydro_sf"/>
</dbReference>
<evidence type="ECO:0000256" key="1">
    <source>
        <dbReference type="ARBA" id="ARBA00008668"/>
    </source>
</evidence>
<name>A0A5N6ACV3_9ACTN</name>
<keyword evidence="2" id="KW-0378">Hydrolase</keyword>
<evidence type="ECO:0000256" key="3">
    <source>
        <dbReference type="SAM" id="MobiDB-lite"/>
    </source>
</evidence>
<reference evidence="5" key="1">
    <citation type="submission" date="2019-10" db="EMBL/GenBank/DDBJ databases">
        <title>Nonomuraea sp. nov., isolated from Phyllanthus amarus.</title>
        <authorList>
            <person name="Klykleung N."/>
            <person name="Tanasupawat S."/>
        </authorList>
    </citation>
    <scope>NUCLEOTIDE SEQUENCE [LARGE SCALE GENOMIC DNA]</scope>
    <source>
        <strain evidence="5">3MP-10</strain>
    </source>
</reference>
<keyword evidence="6" id="KW-1185">Reference proteome</keyword>
<protein>
    <submittedName>
        <fullName evidence="5">Carbohydrate esterase</fullName>
    </submittedName>
</protein>
<dbReference type="Pfam" id="PF13472">
    <property type="entry name" value="Lipase_GDSL_2"/>
    <property type="match status" value="1"/>
</dbReference>
<dbReference type="CDD" id="cd01821">
    <property type="entry name" value="Rhamnogalacturan_acetylesterase_like"/>
    <property type="match status" value="1"/>
</dbReference>
<dbReference type="Proteomes" id="UP000314251">
    <property type="component" value="Unassembled WGS sequence"/>
</dbReference>
<dbReference type="OrthoDB" id="9802318at2"/>
<evidence type="ECO:0000256" key="2">
    <source>
        <dbReference type="ARBA" id="ARBA00022801"/>
    </source>
</evidence>
<dbReference type="SUPFAM" id="SSF49785">
    <property type="entry name" value="Galactose-binding domain-like"/>
    <property type="match status" value="1"/>
</dbReference>